<dbReference type="CDD" id="cd00176">
    <property type="entry name" value="SPEC"/>
    <property type="match status" value="1"/>
</dbReference>
<keyword evidence="4" id="KW-1185">Reference proteome</keyword>
<evidence type="ECO:0000313" key="3">
    <source>
        <dbReference type="EMBL" id="EUB61840.1"/>
    </source>
</evidence>
<dbReference type="GO" id="GO:0005737">
    <property type="term" value="C:cytoplasm"/>
    <property type="evidence" value="ECO:0007669"/>
    <property type="project" value="TreeGrafter"/>
</dbReference>
<dbReference type="CTD" id="36339101"/>
<dbReference type="OrthoDB" id="5969272at2759"/>
<protein>
    <submittedName>
        <fullName evidence="3">Hemicentin</fullName>
    </submittedName>
</protein>
<dbReference type="Gene3D" id="1.20.58.60">
    <property type="match status" value="2"/>
</dbReference>
<dbReference type="GeneID" id="36339101"/>
<feature type="compositionally biased region" description="Low complexity" evidence="2">
    <location>
        <begin position="8"/>
        <end position="20"/>
    </location>
</feature>
<dbReference type="InterPro" id="IPR051336">
    <property type="entry name" value="RhoGEF_Guanine_NuclExch_SF"/>
</dbReference>
<dbReference type="STRING" id="6210.W6UJX5"/>
<keyword evidence="1" id="KW-0344">Guanine-nucleotide releasing factor</keyword>
<feature type="region of interest" description="Disordered" evidence="2">
    <location>
        <begin position="1"/>
        <end position="20"/>
    </location>
</feature>
<reference evidence="3 4" key="1">
    <citation type="journal article" date="2013" name="Nat. Genet.">
        <title>The genome of the hydatid tapeworm Echinococcus granulosus.</title>
        <authorList>
            <person name="Zheng H."/>
            <person name="Zhang W."/>
            <person name="Zhang L."/>
            <person name="Zhang Z."/>
            <person name="Li J."/>
            <person name="Lu G."/>
            <person name="Zhu Y."/>
            <person name="Wang Y."/>
            <person name="Huang Y."/>
            <person name="Liu J."/>
            <person name="Kang H."/>
            <person name="Chen J."/>
            <person name="Wang L."/>
            <person name="Chen A."/>
            <person name="Yu S."/>
            <person name="Gao Z."/>
            <person name="Jin L."/>
            <person name="Gu W."/>
            <person name="Wang Z."/>
            <person name="Zhao L."/>
            <person name="Shi B."/>
            <person name="Wen H."/>
            <person name="Lin R."/>
            <person name="Jones M.K."/>
            <person name="Brejova B."/>
            <person name="Vinar T."/>
            <person name="Zhao G."/>
            <person name="McManus D.P."/>
            <person name="Chen Z."/>
            <person name="Zhou Y."/>
            <person name="Wang S."/>
        </authorList>
    </citation>
    <scope>NUCLEOTIDE SEQUENCE [LARGE SCALE GENOMIC DNA]</scope>
</reference>
<dbReference type="Pfam" id="PF00435">
    <property type="entry name" value="Spectrin"/>
    <property type="match status" value="1"/>
</dbReference>
<dbReference type="GO" id="GO:0005085">
    <property type="term" value="F:guanyl-nucleotide exchange factor activity"/>
    <property type="evidence" value="ECO:0007669"/>
    <property type="project" value="UniProtKB-KW"/>
</dbReference>
<sequence length="686" mass="77937">MSDREDSSTQSSSDFSDSFPSTTTISTVAVQAGQSKIILAIMRCGTWIKVRIQRMEPDLYDIGSSGTSAEVRHLLEQHASLVSKLAAKQEQISELLTRAEEMVSQQPTEGQARVYSAISSSLNKAWRELLDVLGKRGRLLQLVAECFEDAETVHAAVARIIEASASDEWGDSMESVQRLLQEHEELKSVELLEPTRRMLEAANGALELLTRMAVRTGQTPESGLTRTSAETRERIAAVTGDANEAHRLAEAAWERRARLLQLRFTVVRLESEHEKVVEWFSKVGEPNLAAALPGGSLQDCEAAMEALMGLAVDAREYQHINTRLVRQAQQLTLPRSEDEEEPDLEMRTAHKALVDRFATSENYIWEFIDRIESRRRCLQASIIFFSEASVLLNHLMTLEKDISFASTSRQEVRDEILQRLTELEMRVSGLREILADLRSRVDERPSVTALSLTPVAPSRPISPLTSTADLAMSAKLNEIEETIVRCRRLCSGFPSRDIKDQQFKEIDYRLTALWRWMQERIDGVLRTHQSPGTAISSVSDFEDLHRHLERQMAYQDREISTLSTLILSLPPSSEKQNFQHRLDEITEAWAHHRRTITIRLRIADDLNRLLRRIREDEYYYQALNDRLKSVAIETPLALSGVDLRVGQELREGEMSNIQADLLEVRSRLESQQRMLQHALDEVNASF</sequence>
<dbReference type="InterPro" id="IPR002017">
    <property type="entry name" value="Spectrin_repeat"/>
</dbReference>
<proteinExistence type="predicted"/>
<dbReference type="InterPro" id="IPR018159">
    <property type="entry name" value="Spectrin/alpha-actinin"/>
</dbReference>
<dbReference type="PANTHER" id="PTHR22826:SF106">
    <property type="entry name" value="TRIO, ISOFORM A"/>
    <property type="match status" value="1"/>
</dbReference>
<dbReference type="SUPFAM" id="SSF46966">
    <property type="entry name" value="Spectrin repeat"/>
    <property type="match status" value="1"/>
</dbReference>
<dbReference type="RefSeq" id="XP_024353036.1">
    <property type="nucleotide sequence ID" value="XM_024492635.1"/>
</dbReference>
<dbReference type="GO" id="GO:0019898">
    <property type="term" value="C:extrinsic component of membrane"/>
    <property type="evidence" value="ECO:0007669"/>
    <property type="project" value="TreeGrafter"/>
</dbReference>
<accession>W6UJX5</accession>
<dbReference type="AlphaFoldDB" id="W6UJX5"/>
<organism evidence="3 4">
    <name type="scientific">Echinococcus granulosus</name>
    <name type="common">Hydatid tapeworm</name>
    <dbReference type="NCBI Taxonomy" id="6210"/>
    <lineage>
        <taxon>Eukaryota</taxon>
        <taxon>Metazoa</taxon>
        <taxon>Spiralia</taxon>
        <taxon>Lophotrochozoa</taxon>
        <taxon>Platyhelminthes</taxon>
        <taxon>Cestoda</taxon>
        <taxon>Eucestoda</taxon>
        <taxon>Cyclophyllidea</taxon>
        <taxon>Taeniidae</taxon>
        <taxon>Echinococcus</taxon>
        <taxon>Echinococcus granulosus group</taxon>
    </lineage>
</organism>
<dbReference type="Proteomes" id="UP000019149">
    <property type="component" value="Unassembled WGS sequence"/>
</dbReference>
<gene>
    <name evidence="3" type="ORF">EGR_03386</name>
</gene>
<evidence type="ECO:0000256" key="1">
    <source>
        <dbReference type="ARBA" id="ARBA00022658"/>
    </source>
</evidence>
<name>W6UJX5_ECHGR</name>
<comment type="caution">
    <text evidence="3">The sequence shown here is derived from an EMBL/GenBank/DDBJ whole genome shotgun (WGS) entry which is preliminary data.</text>
</comment>
<dbReference type="OMA" id="AHADINC"/>
<dbReference type="SMART" id="SM00150">
    <property type="entry name" value="SPEC"/>
    <property type="match status" value="4"/>
</dbReference>
<dbReference type="EMBL" id="APAU02000017">
    <property type="protein sequence ID" value="EUB61840.1"/>
    <property type="molecule type" value="Genomic_DNA"/>
</dbReference>
<evidence type="ECO:0000313" key="4">
    <source>
        <dbReference type="Proteomes" id="UP000019149"/>
    </source>
</evidence>
<dbReference type="PANTHER" id="PTHR22826">
    <property type="entry name" value="RHO GUANINE EXCHANGE FACTOR-RELATED"/>
    <property type="match status" value="1"/>
</dbReference>
<dbReference type="KEGG" id="egl:EGR_03386"/>
<evidence type="ECO:0000256" key="2">
    <source>
        <dbReference type="SAM" id="MobiDB-lite"/>
    </source>
</evidence>